<evidence type="ECO:0000256" key="2">
    <source>
        <dbReference type="SAM" id="SignalP"/>
    </source>
</evidence>
<dbReference type="EMBL" id="GEBQ01006453">
    <property type="protein sequence ID" value="JAT33524.1"/>
    <property type="molecule type" value="Transcribed_RNA"/>
</dbReference>
<evidence type="ECO:0000256" key="1">
    <source>
        <dbReference type="SAM" id="MobiDB-lite"/>
    </source>
</evidence>
<keyword evidence="2" id="KW-0732">Signal</keyword>
<gene>
    <name evidence="3" type="ORF">g.49358</name>
</gene>
<feature type="region of interest" description="Disordered" evidence="1">
    <location>
        <begin position="26"/>
        <end position="48"/>
    </location>
</feature>
<organism evidence="3">
    <name type="scientific">Graphocephala atropunctata</name>
    <dbReference type="NCBI Taxonomy" id="36148"/>
    <lineage>
        <taxon>Eukaryota</taxon>
        <taxon>Metazoa</taxon>
        <taxon>Ecdysozoa</taxon>
        <taxon>Arthropoda</taxon>
        <taxon>Hexapoda</taxon>
        <taxon>Insecta</taxon>
        <taxon>Pterygota</taxon>
        <taxon>Neoptera</taxon>
        <taxon>Paraneoptera</taxon>
        <taxon>Hemiptera</taxon>
        <taxon>Auchenorrhyncha</taxon>
        <taxon>Membracoidea</taxon>
        <taxon>Cicadellidae</taxon>
        <taxon>Cicadellinae</taxon>
        <taxon>Cicadellini</taxon>
        <taxon>Graphocephala</taxon>
    </lineage>
</organism>
<proteinExistence type="predicted"/>
<reference evidence="3" key="1">
    <citation type="submission" date="2015-11" db="EMBL/GenBank/DDBJ databases">
        <title>De novo transcriptome assembly of four potential Pierce s Disease insect vectors from Arizona vineyards.</title>
        <authorList>
            <person name="Tassone E.E."/>
        </authorList>
    </citation>
    <scope>NUCLEOTIDE SEQUENCE</scope>
</reference>
<feature type="signal peptide" evidence="2">
    <location>
        <begin position="1"/>
        <end position="20"/>
    </location>
</feature>
<accession>A0A1B6MCB0</accession>
<name>A0A1B6MCB0_9HEMI</name>
<sequence length="182" mass="20511">MFNTYLIFIVVYSSFLCTKGEEIKNESPKIKNESSTLVKENPDESKGKTEMVIPNNRAQQLINEISENLADMISDEGNKMLKEDFKFNPSHIEQLFKRVSFQSMVTIVPKIMELNTIDNNNAKHALAIGARLLESKKVKEFAKTATGLDLGPRVKKAALKILKDSSLNLVEFLMGKAKSEKE</sequence>
<dbReference type="AlphaFoldDB" id="A0A1B6MCB0"/>
<protein>
    <submittedName>
        <fullName evidence="3">Uncharacterized protein</fullName>
    </submittedName>
</protein>
<feature type="chain" id="PRO_5008588089" evidence="2">
    <location>
        <begin position="21"/>
        <end position="182"/>
    </location>
</feature>
<evidence type="ECO:0000313" key="3">
    <source>
        <dbReference type="EMBL" id="JAT33524.1"/>
    </source>
</evidence>